<dbReference type="SUPFAM" id="SSF117281">
    <property type="entry name" value="Kelch motif"/>
    <property type="match status" value="1"/>
</dbReference>
<name>A0A1B0ABA0_GLOPL</name>
<sequence length="127" mass="14449">MLNFLSLTTSKKITFCVEFAADSCLVILNDGLLTLLSVRHTLTAIKVSLCCCDLIPFEHASYSVSYLQSIDYDPFVNEWNLAAPMKDSHHSHESCVFNNHIYVIDGYMNSIVENYNPKTYINLHKHS</sequence>
<organism evidence="1 2">
    <name type="scientific">Glossina pallidipes</name>
    <name type="common">Tsetse fly</name>
    <dbReference type="NCBI Taxonomy" id="7398"/>
    <lineage>
        <taxon>Eukaryota</taxon>
        <taxon>Metazoa</taxon>
        <taxon>Ecdysozoa</taxon>
        <taxon>Arthropoda</taxon>
        <taxon>Hexapoda</taxon>
        <taxon>Insecta</taxon>
        <taxon>Pterygota</taxon>
        <taxon>Neoptera</taxon>
        <taxon>Endopterygota</taxon>
        <taxon>Diptera</taxon>
        <taxon>Brachycera</taxon>
        <taxon>Muscomorpha</taxon>
        <taxon>Hippoboscoidea</taxon>
        <taxon>Glossinidae</taxon>
        <taxon>Glossina</taxon>
    </lineage>
</organism>
<evidence type="ECO:0000313" key="2">
    <source>
        <dbReference type="Proteomes" id="UP000092445"/>
    </source>
</evidence>
<proteinExistence type="predicted"/>
<protein>
    <submittedName>
        <fullName evidence="1">Uncharacterized protein</fullName>
    </submittedName>
</protein>
<dbReference type="InterPro" id="IPR015915">
    <property type="entry name" value="Kelch-typ_b-propeller"/>
</dbReference>
<accession>A0A1B0ABA0</accession>
<reference evidence="1" key="2">
    <citation type="submission" date="2020-05" db="UniProtKB">
        <authorList>
            <consortium name="EnsemblMetazoa"/>
        </authorList>
    </citation>
    <scope>IDENTIFICATION</scope>
    <source>
        <strain evidence="1">IAEA</strain>
    </source>
</reference>
<keyword evidence="2" id="KW-1185">Reference proteome</keyword>
<dbReference type="AlphaFoldDB" id="A0A1B0ABA0"/>
<reference evidence="2" key="1">
    <citation type="submission" date="2014-03" db="EMBL/GenBank/DDBJ databases">
        <authorList>
            <person name="Aksoy S."/>
            <person name="Warren W."/>
            <person name="Wilson R.K."/>
        </authorList>
    </citation>
    <scope>NUCLEOTIDE SEQUENCE [LARGE SCALE GENOMIC DNA]</scope>
    <source>
        <strain evidence="2">IAEA</strain>
    </source>
</reference>
<dbReference type="EnsemblMetazoa" id="GPAI040053-RA">
    <property type="protein sequence ID" value="GPAI040053-PA"/>
    <property type="gene ID" value="GPAI040053"/>
</dbReference>
<dbReference type="STRING" id="7398.A0A1B0ABA0"/>
<dbReference type="VEuPathDB" id="VectorBase:GPAI040053"/>
<evidence type="ECO:0000313" key="1">
    <source>
        <dbReference type="EnsemblMetazoa" id="GPAI040053-PA"/>
    </source>
</evidence>
<dbReference type="Gene3D" id="2.120.10.80">
    <property type="entry name" value="Kelch-type beta propeller"/>
    <property type="match status" value="1"/>
</dbReference>
<dbReference type="Proteomes" id="UP000092445">
    <property type="component" value="Unassembled WGS sequence"/>
</dbReference>